<reference evidence="1 2" key="1">
    <citation type="journal article" date="2018" name="BMC Genomics">
        <title>Comparative genome analyses reveal sequence features reflecting distinct modes of host-adaptation between dicot and monocot powdery mildew.</title>
        <authorList>
            <person name="Wu Y."/>
            <person name="Ma X."/>
            <person name="Pan Z."/>
            <person name="Kale S.D."/>
            <person name="Song Y."/>
            <person name="King H."/>
            <person name="Zhang Q."/>
            <person name="Presley C."/>
            <person name="Deng X."/>
            <person name="Wei C.I."/>
            <person name="Xiao S."/>
        </authorList>
    </citation>
    <scope>NUCLEOTIDE SEQUENCE [LARGE SCALE GENOMIC DNA]</scope>
    <source>
        <strain evidence="1">UMSG2</strain>
    </source>
</reference>
<sequence length="110" mass="12323">MVMSGGLSSMEAKNAAWEGGWGAFIGATKWGICTAFLGGLGQFMSPVYRGLTIQFKVFLQMSGMILGGCLEADSRIREYEAKVRMHKRMIRDQAVWDKYEGTYYEPPPKK</sequence>
<dbReference type="EMBL" id="MCFK01002336">
    <property type="protein sequence ID" value="RKF63786.1"/>
    <property type="molecule type" value="Genomic_DNA"/>
</dbReference>
<evidence type="ECO:0000313" key="1">
    <source>
        <dbReference type="EMBL" id="RKF63786.1"/>
    </source>
</evidence>
<proteinExistence type="predicted"/>
<gene>
    <name evidence="1" type="ORF">OnM2_023071</name>
</gene>
<name>A0A420I2C0_9PEZI</name>
<dbReference type="PANTHER" id="PTHR39153:SF1">
    <property type="entry name" value="AGR244WP"/>
    <property type="match status" value="1"/>
</dbReference>
<dbReference type="OrthoDB" id="3979469at2759"/>
<evidence type="ECO:0008006" key="3">
    <source>
        <dbReference type="Google" id="ProtNLM"/>
    </source>
</evidence>
<dbReference type="AlphaFoldDB" id="A0A420I2C0"/>
<evidence type="ECO:0000313" key="2">
    <source>
        <dbReference type="Proteomes" id="UP000286134"/>
    </source>
</evidence>
<keyword evidence="2" id="KW-1185">Reference proteome</keyword>
<dbReference type="Proteomes" id="UP000286134">
    <property type="component" value="Unassembled WGS sequence"/>
</dbReference>
<dbReference type="InterPro" id="IPR038882">
    <property type="entry name" value="Rcf3"/>
</dbReference>
<protein>
    <recommendedName>
        <fullName evidence="3">Imidazoleglycerol-phosphate dehydratase</fullName>
    </recommendedName>
</protein>
<organism evidence="1 2">
    <name type="scientific">Erysiphe neolycopersici</name>
    <dbReference type="NCBI Taxonomy" id="212602"/>
    <lineage>
        <taxon>Eukaryota</taxon>
        <taxon>Fungi</taxon>
        <taxon>Dikarya</taxon>
        <taxon>Ascomycota</taxon>
        <taxon>Pezizomycotina</taxon>
        <taxon>Leotiomycetes</taxon>
        <taxon>Erysiphales</taxon>
        <taxon>Erysiphaceae</taxon>
        <taxon>Erysiphe</taxon>
    </lineage>
</organism>
<dbReference type="PANTHER" id="PTHR39153">
    <property type="entry name" value="AGR244WP"/>
    <property type="match status" value="1"/>
</dbReference>
<accession>A0A420I2C0</accession>
<comment type="caution">
    <text evidence="1">The sequence shown here is derived from an EMBL/GenBank/DDBJ whole genome shotgun (WGS) entry which is preliminary data.</text>
</comment>